<accession>A0ABR5IEU8</accession>
<dbReference type="RefSeq" id="WP_049698528.1">
    <property type="nucleotide sequence ID" value="NZ_JAQDQF010000009.1"/>
</dbReference>
<feature type="region of interest" description="Disordered" evidence="8">
    <location>
        <begin position="391"/>
        <end position="426"/>
    </location>
</feature>
<evidence type="ECO:0000256" key="7">
    <source>
        <dbReference type="ARBA" id="ARBA00023136"/>
    </source>
</evidence>
<dbReference type="EMBL" id="LDTZ01000015">
    <property type="protein sequence ID" value="KNA92193.1"/>
    <property type="molecule type" value="Genomic_DNA"/>
</dbReference>
<feature type="region of interest" description="Disordered" evidence="8">
    <location>
        <begin position="1"/>
        <end position="36"/>
    </location>
</feature>
<name>A0ABR5IEU8_9ACTN</name>
<dbReference type="PANTHER" id="PTHR21716:SF53">
    <property type="entry name" value="PERMEASE PERM-RELATED"/>
    <property type="match status" value="1"/>
</dbReference>
<evidence type="ECO:0000313" key="10">
    <source>
        <dbReference type="EMBL" id="KNA92193.1"/>
    </source>
</evidence>
<reference evidence="10 11" key="1">
    <citation type="submission" date="2015-05" db="EMBL/GenBank/DDBJ databases">
        <title>Draft genome sequence of the bacterium Gordonia jacobaea a new member of the Gordonia genus.</title>
        <authorList>
            <person name="Jimenez-Galisteo G."/>
            <person name="Dominguez A."/>
            <person name="Munoz E."/>
            <person name="Vinas M."/>
        </authorList>
    </citation>
    <scope>NUCLEOTIDE SEQUENCE [LARGE SCALE GENOMIC DNA]</scope>
    <source>
        <strain evidence="11">mv1</strain>
    </source>
</reference>
<dbReference type="InterPro" id="IPR002549">
    <property type="entry name" value="AI-2E-like"/>
</dbReference>
<organism evidence="10 11">
    <name type="scientific">Gordonia jacobaea</name>
    <dbReference type="NCBI Taxonomy" id="122202"/>
    <lineage>
        <taxon>Bacteria</taxon>
        <taxon>Bacillati</taxon>
        <taxon>Actinomycetota</taxon>
        <taxon>Actinomycetes</taxon>
        <taxon>Mycobacteriales</taxon>
        <taxon>Gordoniaceae</taxon>
        <taxon>Gordonia</taxon>
    </lineage>
</organism>
<dbReference type="PANTHER" id="PTHR21716">
    <property type="entry name" value="TRANSMEMBRANE PROTEIN"/>
    <property type="match status" value="1"/>
</dbReference>
<keyword evidence="3" id="KW-0813">Transport</keyword>
<keyword evidence="5 9" id="KW-0812">Transmembrane</keyword>
<evidence type="ECO:0000256" key="1">
    <source>
        <dbReference type="ARBA" id="ARBA00004651"/>
    </source>
</evidence>
<feature type="transmembrane region" description="Helical" evidence="9">
    <location>
        <begin position="344"/>
        <end position="377"/>
    </location>
</feature>
<feature type="transmembrane region" description="Helical" evidence="9">
    <location>
        <begin position="248"/>
        <end position="269"/>
    </location>
</feature>
<sequence length="426" mass="44332">MTASSENVPATPESTPAEPTPAATATDSGATGERTHPTRMSVIREGLRESAIVALQAVLVVAAVWVLLWVVGKLWVILLPVLLAIIVCTVLWPPVAWMRRKGVPPAAAALVMMLVAIGIVAAVIGLIVPSVVAQAPELANRATDGVQRLQQWAQGPPLNVRDEQIDNAVHAIVSKLQSSSATIASGVFSGVGTATSVLVTLFTLIVLVFFFLKDGPKFTPWIDRTIGNPSATHISEVLRRMWSTLGGFIRTQAIVSLVDATFIGIGLFILQVPLAGVLVVITFMGGFIPIVGAFVAGALAVLIALVSNGLTTALIVLAIIIAVQQLEGNVLQPWLQAKSMNLHAVIVLLAVTLGGSIFGITGAFLAVPAAATFTVVLRYLNERIAERAGEALPPQGAPVTENVGVPDDKEPPDAGGGDANDADASP</sequence>
<comment type="caution">
    <text evidence="10">The sequence shown here is derived from an EMBL/GenBank/DDBJ whole genome shotgun (WGS) entry which is preliminary data.</text>
</comment>
<protein>
    <submittedName>
        <fullName evidence="10">Membrane protein</fullName>
    </submittedName>
</protein>
<keyword evidence="11" id="KW-1185">Reference proteome</keyword>
<dbReference type="Proteomes" id="UP000037247">
    <property type="component" value="Unassembled WGS sequence"/>
</dbReference>
<feature type="transmembrane region" description="Helical" evidence="9">
    <location>
        <begin position="183"/>
        <end position="212"/>
    </location>
</feature>
<feature type="transmembrane region" description="Helical" evidence="9">
    <location>
        <begin position="50"/>
        <end position="68"/>
    </location>
</feature>
<comment type="subcellular location">
    <subcellularLocation>
        <location evidence="1">Cell membrane</location>
        <topology evidence="1">Multi-pass membrane protein</topology>
    </subcellularLocation>
</comment>
<dbReference type="Pfam" id="PF01594">
    <property type="entry name" value="AI-2E_transport"/>
    <property type="match status" value="1"/>
</dbReference>
<feature type="transmembrane region" description="Helical" evidence="9">
    <location>
        <begin position="275"/>
        <end position="295"/>
    </location>
</feature>
<keyword evidence="7 9" id="KW-0472">Membrane</keyword>
<keyword evidence="4" id="KW-1003">Cell membrane</keyword>
<keyword evidence="6 9" id="KW-1133">Transmembrane helix</keyword>
<gene>
    <name evidence="10" type="ORF">ABW18_08670</name>
</gene>
<feature type="compositionally biased region" description="Low complexity" evidence="8">
    <location>
        <begin position="9"/>
        <end position="26"/>
    </location>
</feature>
<evidence type="ECO:0000256" key="2">
    <source>
        <dbReference type="ARBA" id="ARBA00009773"/>
    </source>
</evidence>
<feature type="transmembrane region" description="Helical" evidence="9">
    <location>
        <begin position="107"/>
        <end position="128"/>
    </location>
</feature>
<evidence type="ECO:0000256" key="9">
    <source>
        <dbReference type="SAM" id="Phobius"/>
    </source>
</evidence>
<evidence type="ECO:0000313" key="11">
    <source>
        <dbReference type="Proteomes" id="UP000037247"/>
    </source>
</evidence>
<evidence type="ECO:0000256" key="4">
    <source>
        <dbReference type="ARBA" id="ARBA00022475"/>
    </source>
</evidence>
<feature type="transmembrane region" description="Helical" evidence="9">
    <location>
        <begin position="302"/>
        <end position="324"/>
    </location>
</feature>
<evidence type="ECO:0000256" key="3">
    <source>
        <dbReference type="ARBA" id="ARBA00022448"/>
    </source>
</evidence>
<evidence type="ECO:0000256" key="5">
    <source>
        <dbReference type="ARBA" id="ARBA00022692"/>
    </source>
</evidence>
<evidence type="ECO:0000256" key="8">
    <source>
        <dbReference type="SAM" id="MobiDB-lite"/>
    </source>
</evidence>
<comment type="similarity">
    <text evidence="2">Belongs to the autoinducer-2 exporter (AI-2E) (TC 2.A.86) family.</text>
</comment>
<evidence type="ECO:0000256" key="6">
    <source>
        <dbReference type="ARBA" id="ARBA00022989"/>
    </source>
</evidence>
<proteinExistence type="inferred from homology"/>
<feature type="transmembrane region" description="Helical" evidence="9">
    <location>
        <begin position="74"/>
        <end position="95"/>
    </location>
</feature>